<sequence length="54" mass="6024">MQSFPFKPKAQKATHFCALLRITSPLKKTLAETLATLISLIGTNQEQDHGKRTL</sequence>
<accession>A0A4U9WIL1</accession>
<dbReference type="AlphaFoldDB" id="A0A4U9WIL1"/>
<organism evidence="1">
    <name type="scientific">Serratia fonticola</name>
    <dbReference type="NCBI Taxonomy" id="47917"/>
    <lineage>
        <taxon>Bacteria</taxon>
        <taxon>Pseudomonadati</taxon>
        <taxon>Pseudomonadota</taxon>
        <taxon>Gammaproteobacteria</taxon>
        <taxon>Enterobacterales</taxon>
        <taxon>Yersiniaceae</taxon>
        <taxon>Serratia</taxon>
    </lineage>
</organism>
<proteinExistence type="predicted"/>
<evidence type="ECO:0000313" key="1">
    <source>
        <dbReference type="EMBL" id="VTR59123.1"/>
    </source>
</evidence>
<dbReference type="EMBL" id="CABEEZ010000156">
    <property type="protein sequence ID" value="VTR59123.1"/>
    <property type="molecule type" value="Genomic_DNA"/>
</dbReference>
<protein>
    <submittedName>
        <fullName evidence="1">Uncharacterized protein</fullName>
    </submittedName>
</protein>
<name>A0A4U9WIL1_SERFO</name>
<reference evidence="1" key="1">
    <citation type="submission" date="2019-05" db="EMBL/GenBank/DDBJ databases">
        <authorList>
            <consortium name="Pathogen Informatics"/>
        </authorList>
    </citation>
    <scope>NUCLEOTIDE SEQUENCE [LARGE SCALE GENOMIC DNA]</scope>
    <source>
        <strain evidence="1">NCTC12965</strain>
    </source>
</reference>
<gene>
    <name evidence="1" type="ORF">NCTC12965_07917</name>
</gene>